<proteinExistence type="predicted"/>
<dbReference type="EMBL" id="CAEKDK010000001">
    <property type="protein sequence ID" value="CAB4267253.1"/>
    <property type="molecule type" value="Genomic_DNA"/>
</dbReference>
<name>A0A6J5TTP3_PRUAR</name>
<evidence type="ECO:0000313" key="2">
    <source>
        <dbReference type="EMBL" id="CAB4267253.1"/>
    </source>
</evidence>
<feature type="signal peptide" evidence="1">
    <location>
        <begin position="1"/>
        <end position="20"/>
    </location>
</feature>
<gene>
    <name evidence="2" type="ORF">CURHAP_LOCUS9865</name>
</gene>
<dbReference type="AlphaFoldDB" id="A0A6J5TTP3"/>
<dbReference type="Proteomes" id="UP000507222">
    <property type="component" value="Unassembled WGS sequence"/>
</dbReference>
<keyword evidence="1" id="KW-0732">Signal</keyword>
<feature type="chain" id="PRO_5027028566" evidence="1">
    <location>
        <begin position="21"/>
        <end position="68"/>
    </location>
</feature>
<sequence length="68" mass="7381">MGGKLMIHLAFFAGTGVKVANELGAGNGQEAKFEAKVSAAESVWSQFYSTVFNPSYQEWLWAQDGKHG</sequence>
<organism evidence="2 3">
    <name type="scientific">Prunus armeniaca</name>
    <name type="common">Apricot</name>
    <name type="synonym">Armeniaca vulgaris</name>
    <dbReference type="NCBI Taxonomy" id="36596"/>
    <lineage>
        <taxon>Eukaryota</taxon>
        <taxon>Viridiplantae</taxon>
        <taxon>Streptophyta</taxon>
        <taxon>Embryophyta</taxon>
        <taxon>Tracheophyta</taxon>
        <taxon>Spermatophyta</taxon>
        <taxon>Magnoliopsida</taxon>
        <taxon>eudicotyledons</taxon>
        <taxon>Gunneridae</taxon>
        <taxon>Pentapetalae</taxon>
        <taxon>rosids</taxon>
        <taxon>fabids</taxon>
        <taxon>Rosales</taxon>
        <taxon>Rosaceae</taxon>
        <taxon>Amygdaloideae</taxon>
        <taxon>Amygdaleae</taxon>
        <taxon>Prunus</taxon>
    </lineage>
</organism>
<accession>A0A6J5TTP3</accession>
<evidence type="ECO:0000313" key="3">
    <source>
        <dbReference type="Proteomes" id="UP000507222"/>
    </source>
</evidence>
<protein>
    <submittedName>
        <fullName evidence="2">Uncharacterized protein</fullName>
    </submittedName>
</protein>
<reference evidence="2 3" key="1">
    <citation type="submission" date="2020-05" db="EMBL/GenBank/DDBJ databases">
        <authorList>
            <person name="Campoy J."/>
            <person name="Schneeberger K."/>
            <person name="Spophaly S."/>
        </authorList>
    </citation>
    <scope>NUCLEOTIDE SEQUENCE [LARGE SCALE GENOMIC DNA]</scope>
    <source>
        <strain evidence="2">PruArmRojPasFocal</strain>
    </source>
</reference>
<evidence type="ECO:0000256" key="1">
    <source>
        <dbReference type="SAM" id="SignalP"/>
    </source>
</evidence>